<accession>A0A9N9KVG1</accession>
<evidence type="ECO:0000313" key="1">
    <source>
        <dbReference type="EMBL" id="CAG8954599.1"/>
    </source>
</evidence>
<dbReference type="OrthoDB" id="10275648at2759"/>
<dbReference type="Proteomes" id="UP000696280">
    <property type="component" value="Unassembled WGS sequence"/>
</dbReference>
<proteinExistence type="predicted"/>
<organism evidence="1 2">
    <name type="scientific">Hymenoscyphus fraxineus</name>
    <dbReference type="NCBI Taxonomy" id="746836"/>
    <lineage>
        <taxon>Eukaryota</taxon>
        <taxon>Fungi</taxon>
        <taxon>Dikarya</taxon>
        <taxon>Ascomycota</taxon>
        <taxon>Pezizomycotina</taxon>
        <taxon>Leotiomycetes</taxon>
        <taxon>Helotiales</taxon>
        <taxon>Helotiaceae</taxon>
        <taxon>Hymenoscyphus</taxon>
    </lineage>
</organism>
<gene>
    <name evidence="1" type="ORF">HYFRA_00004518</name>
</gene>
<dbReference type="AlphaFoldDB" id="A0A9N9KVG1"/>
<keyword evidence="2" id="KW-1185">Reference proteome</keyword>
<evidence type="ECO:0000313" key="2">
    <source>
        <dbReference type="Proteomes" id="UP000696280"/>
    </source>
</evidence>
<name>A0A9N9KVG1_9HELO</name>
<protein>
    <submittedName>
        <fullName evidence="1">Uncharacterized protein</fullName>
    </submittedName>
</protein>
<reference evidence="1" key="1">
    <citation type="submission" date="2021-07" db="EMBL/GenBank/DDBJ databases">
        <authorList>
            <person name="Durling M."/>
        </authorList>
    </citation>
    <scope>NUCLEOTIDE SEQUENCE</scope>
</reference>
<dbReference type="EMBL" id="CAJVRL010000057">
    <property type="protein sequence ID" value="CAG8954599.1"/>
    <property type="molecule type" value="Genomic_DNA"/>
</dbReference>
<comment type="caution">
    <text evidence="1">The sequence shown here is derived from an EMBL/GenBank/DDBJ whole genome shotgun (WGS) entry which is preliminary data.</text>
</comment>
<sequence>MVKGTPWSIQERILTHILMQLAEAKSREEMLKQILDELPAFANKLVQWTGVYREYSFEVLDHQRIRRKGFMNQQVFDNHFGVGEDFDGVEFRKRKYEVVDAIYQLAPHLIPGMQALGYYNELDWNYAQITAMHFIRMSYEDYHVWGWKSFAMALTKHAISEKTMDPISWERTEYSPEACHDHYILYQDFYDFGVFLDPAKFDPEA</sequence>